<keyword evidence="1 6" id="KW-0597">Phosphoprotein</keyword>
<dbReference type="eggNOG" id="COG0745">
    <property type="taxonomic scope" value="Bacteria"/>
</dbReference>
<evidence type="ECO:0000256" key="4">
    <source>
        <dbReference type="ARBA" id="ARBA00023125"/>
    </source>
</evidence>
<dbReference type="PROSITE" id="PS51755">
    <property type="entry name" value="OMPR_PHOB"/>
    <property type="match status" value="1"/>
</dbReference>
<dbReference type="FunFam" id="3.40.50.2300:FF:000001">
    <property type="entry name" value="DNA-binding response regulator PhoB"/>
    <property type="match status" value="1"/>
</dbReference>
<evidence type="ECO:0000313" key="10">
    <source>
        <dbReference type="EMBL" id="ADB48731.1"/>
    </source>
</evidence>
<dbReference type="GO" id="GO:0000156">
    <property type="term" value="F:phosphorelay response regulator activity"/>
    <property type="evidence" value="ECO:0007669"/>
    <property type="project" value="TreeGrafter"/>
</dbReference>
<dbReference type="GO" id="GO:0000976">
    <property type="term" value="F:transcription cis-regulatory region binding"/>
    <property type="evidence" value="ECO:0007669"/>
    <property type="project" value="TreeGrafter"/>
</dbReference>
<gene>
    <name evidence="10" type="ordered locus">Cwoe_0295</name>
</gene>
<dbReference type="HOGENOM" id="CLU_000445_30_4_11"/>
<keyword evidence="5" id="KW-0804">Transcription</keyword>
<dbReference type="SUPFAM" id="SSF46894">
    <property type="entry name" value="C-terminal effector domain of the bipartite response regulators"/>
    <property type="match status" value="1"/>
</dbReference>
<feature type="modified residue" description="4-aspartylphosphate" evidence="6">
    <location>
        <position position="52"/>
    </location>
</feature>
<dbReference type="Pfam" id="PF00072">
    <property type="entry name" value="Response_reg"/>
    <property type="match status" value="1"/>
</dbReference>
<evidence type="ECO:0000256" key="2">
    <source>
        <dbReference type="ARBA" id="ARBA00023012"/>
    </source>
</evidence>
<dbReference type="SUPFAM" id="SSF52172">
    <property type="entry name" value="CheY-like"/>
    <property type="match status" value="1"/>
</dbReference>
<keyword evidence="4 7" id="KW-0238">DNA-binding</keyword>
<feature type="DNA-binding region" description="OmpR/PhoB-type" evidence="7">
    <location>
        <begin position="127"/>
        <end position="226"/>
    </location>
</feature>
<reference evidence="11" key="2">
    <citation type="submission" date="2010-01" db="EMBL/GenBank/DDBJ databases">
        <title>The complete genome of Conexibacter woesei DSM 14684.</title>
        <authorList>
            <consortium name="US DOE Joint Genome Institute (JGI-PGF)"/>
            <person name="Lucas S."/>
            <person name="Copeland A."/>
            <person name="Lapidus A."/>
            <person name="Glavina del Rio T."/>
            <person name="Dalin E."/>
            <person name="Tice H."/>
            <person name="Bruce D."/>
            <person name="Goodwin L."/>
            <person name="Pitluck S."/>
            <person name="Kyrpides N."/>
            <person name="Mavromatis K."/>
            <person name="Ivanova N."/>
            <person name="Mikhailova N."/>
            <person name="Chertkov O."/>
            <person name="Brettin T."/>
            <person name="Detter J.C."/>
            <person name="Han C."/>
            <person name="Larimer F."/>
            <person name="Land M."/>
            <person name="Hauser L."/>
            <person name="Markowitz V."/>
            <person name="Cheng J.-F."/>
            <person name="Hugenholtz P."/>
            <person name="Woyke T."/>
            <person name="Wu D."/>
            <person name="Pukall R."/>
            <person name="Steenblock K."/>
            <person name="Schneider S."/>
            <person name="Klenk H.-P."/>
            <person name="Eisen J.A."/>
        </authorList>
    </citation>
    <scope>NUCLEOTIDE SEQUENCE [LARGE SCALE GENOMIC DNA]</scope>
    <source>
        <strain evidence="11">DSM 14684 / CIP 108061 / JCM 11494 / NBRC 100937 / ID131577</strain>
    </source>
</reference>
<dbReference type="STRING" id="469383.Cwoe_0295"/>
<keyword evidence="11" id="KW-1185">Reference proteome</keyword>
<dbReference type="Gene3D" id="1.10.10.10">
    <property type="entry name" value="Winged helix-like DNA-binding domain superfamily/Winged helix DNA-binding domain"/>
    <property type="match status" value="1"/>
</dbReference>
<evidence type="ECO:0000256" key="5">
    <source>
        <dbReference type="ARBA" id="ARBA00023163"/>
    </source>
</evidence>
<dbReference type="Proteomes" id="UP000008229">
    <property type="component" value="Chromosome"/>
</dbReference>
<name>D3F658_CONWI</name>
<proteinExistence type="predicted"/>
<dbReference type="KEGG" id="cwo:Cwoe_0295"/>
<dbReference type="OrthoDB" id="3197131at2"/>
<dbReference type="PROSITE" id="PS50110">
    <property type="entry name" value="RESPONSE_REGULATORY"/>
    <property type="match status" value="1"/>
</dbReference>
<evidence type="ECO:0000313" key="11">
    <source>
        <dbReference type="Proteomes" id="UP000008229"/>
    </source>
</evidence>
<evidence type="ECO:0000259" key="8">
    <source>
        <dbReference type="PROSITE" id="PS50110"/>
    </source>
</evidence>
<evidence type="ECO:0000256" key="6">
    <source>
        <dbReference type="PROSITE-ProRule" id="PRU00169"/>
    </source>
</evidence>
<dbReference type="InterPro" id="IPR036388">
    <property type="entry name" value="WH-like_DNA-bd_sf"/>
</dbReference>
<dbReference type="Gene3D" id="3.40.50.2300">
    <property type="match status" value="1"/>
</dbReference>
<dbReference type="AlphaFoldDB" id="D3F658"/>
<protein>
    <submittedName>
        <fullName evidence="10">Two component transcriptional regulator, winged helix family</fullName>
    </submittedName>
</protein>
<dbReference type="Pfam" id="PF00486">
    <property type="entry name" value="Trans_reg_C"/>
    <property type="match status" value="1"/>
</dbReference>
<dbReference type="EMBL" id="CP001854">
    <property type="protein sequence ID" value="ADB48731.1"/>
    <property type="molecule type" value="Genomic_DNA"/>
</dbReference>
<dbReference type="InterPro" id="IPR001789">
    <property type="entry name" value="Sig_transdc_resp-reg_receiver"/>
</dbReference>
<dbReference type="InterPro" id="IPR016032">
    <property type="entry name" value="Sig_transdc_resp-reg_C-effctor"/>
</dbReference>
<evidence type="ECO:0000256" key="1">
    <source>
        <dbReference type="ARBA" id="ARBA00022553"/>
    </source>
</evidence>
<dbReference type="CDD" id="cd00383">
    <property type="entry name" value="trans_reg_C"/>
    <property type="match status" value="1"/>
</dbReference>
<feature type="domain" description="OmpR/PhoB-type" evidence="9">
    <location>
        <begin position="127"/>
        <end position="226"/>
    </location>
</feature>
<dbReference type="SMART" id="SM00862">
    <property type="entry name" value="Trans_reg_C"/>
    <property type="match status" value="1"/>
</dbReference>
<sequence length="227" mass="24500">MAHVLLIEDDDAVRGGLRLGLRRLGHDVAEAATGGDGLRALQVAEPDVVVLDLMLPDLDGFEVCRRIRTGNAVPVIMLTARDADLDVVSGLEAGADDYVVKPVHARVLEARIRAVLRRATPASSASSHPAAFGDLAIDRRALVVSCAGEPVALTATELRLLLELSDVPGLVLSRQQLLESVWGHDYLGDSRLVDACVRRLRAKIESEPADPRYIQTVRGFGYRFGPL</sequence>
<reference evidence="10 11" key="1">
    <citation type="journal article" date="2010" name="Stand. Genomic Sci.">
        <title>Complete genome sequence of Conexibacter woesei type strain (ID131577).</title>
        <authorList>
            <person name="Pukall R."/>
            <person name="Lapidus A."/>
            <person name="Glavina Del Rio T."/>
            <person name="Copeland A."/>
            <person name="Tice H."/>
            <person name="Cheng J.-F."/>
            <person name="Lucas S."/>
            <person name="Chen F."/>
            <person name="Nolan M."/>
            <person name="Bruce D."/>
            <person name="Goodwin L."/>
            <person name="Pitluck S."/>
            <person name="Mavromatis K."/>
            <person name="Ivanova N."/>
            <person name="Ovchinnikova G."/>
            <person name="Pati A."/>
            <person name="Chen A."/>
            <person name="Palaniappan K."/>
            <person name="Land M."/>
            <person name="Hauser L."/>
            <person name="Chang Y.-J."/>
            <person name="Jeffries C.D."/>
            <person name="Chain P."/>
            <person name="Meincke L."/>
            <person name="Sims D."/>
            <person name="Brettin T."/>
            <person name="Detter J.C."/>
            <person name="Rohde M."/>
            <person name="Goeker M."/>
            <person name="Bristow J."/>
            <person name="Eisen J.A."/>
            <person name="Markowitz V."/>
            <person name="Kyrpides N.C."/>
            <person name="Klenk H.-P."/>
            <person name="Hugenholtz P."/>
        </authorList>
    </citation>
    <scope>NUCLEOTIDE SEQUENCE [LARGE SCALE GENOMIC DNA]</scope>
    <source>
        <strain evidence="11">DSM 14684 / CIP 108061 / JCM 11494 / NBRC 100937 / ID131577</strain>
    </source>
</reference>
<dbReference type="GO" id="GO:0006355">
    <property type="term" value="P:regulation of DNA-templated transcription"/>
    <property type="evidence" value="ECO:0007669"/>
    <property type="project" value="InterPro"/>
</dbReference>
<dbReference type="FunFam" id="1.10.10.10:FF:000018">
    <property type="entry name" value="DNA-binding response regulator ResD"/>
    <property type="match status" value="1"/>
</dbReference>
<accession>D3F658</accession>
<keyword evidence="3" id="KW-0805">Transcription regulation</keyword>
<dbReference type="InterPro" id="IPR001867">
    <property type="entry name" value="OmpR/PhoB-type_DNA-bd"/>
</dbReference>
<feature type="domain" description="Response regulatory" evidence="8">
    <location>
        <begin position="3"/>
        <end position="116"/>
    </location>
</feature>
<dbReference type="PANTHER" id="PTHR48111">
    <property type="entry name" value="REGULATOR OF RPOS"/>
    <property type="match status" value="1"/>
</dbReference>
<dbReference type="GO" id="GO:0005829">
    <property type="term" value="C:cytosol"/>
    <property type="evidence" value="ECO:0007669"/>
    <property type="project" value="TreeGrafter"/>
</dbReference>
<dbReference type="Gene3D" id="6.10.250.690">
    <property type="match status" value="1"/>
</dbReference>
<organism evidence="10 11">
    <name type="scientific">Conexibacter woesei (strain DSM 14684 / CCUG 47730 / CIP 108061 / JCM 11494 / NBRC 100937 / ID131577)</name>
    <dbReference type="NCBI Taxonomy" id="469383"/>
    <lineage>
        <taxon>Bacteria</taxon>
        <taxon>Bacillati</taxon>
        <taxon>Actinomycetota</taxon>
        <taxon>Thermoleophilia</taxon>
        <taxon>Solirubrobacterales</taxon>
        <taxon>Conexibacteraceae</taxon>
        <taxon>Conexibacter</taxon>
    </lineage>
</organism>
<evidence type="ECO:0000259" key="9">
    <source>
        <dbReference type="PROSITE" id="PS51755"/>
    </source>
</evidence>
<dbReference type="SMART" id="SM00448">
    <property type="entry name" value="REC"/>
    <property type="match status" value="1"/>
</dbReference>
<dbReference type="InterPro" id="IPR039420">
    <property type="entry name" value="WalR-like"/>
</dbReference>
<dbReference type="GO" id="GO:0032993">
    <property type="term" value="C:protein-DNA complex"/>
    <property type="evidence" value="ECO:0007669"/>
    <property type="project" value="TreeGrafter"/>
</dbReference>
<evidence type="ECO:0000256" key="3">
    <source>
        <dbReference type="ARBA" id="ARBA00023015"/>
    </source>
</evidence>
<dbReference type="InterPro" id="IPR011006">
    <property type="entry name" value="CheY-like_superfamily"/>
</dbReference>
<dbReference type="CDD" id="cd17574">
    <property type="entry name" value="REC_OmpR"/>
    <property type="match status" value="1"/>
</dbReference>
<evidence type="ECO:0000256" key="7">
    <source>
        <dbReference type="PROSITE-ProRule" id="PRU01091"/>
    </source>
</evidence>
<dbReference type="PANTHER" id="PTHR48111:SF21">
    <property type="entry name" value="DNA-BINDING DUAL MASTER TRANSCRIPTIONAL REGULATOR RPAA"/>
    <property type="match status" value="1"/>
</dbReference>
<keyword evidence="2" id="KW-0902">Two-component regulatory system</keyword>
<dbReference type="RefSeq" id="WP_012931784.1">
    <property type="nucleotide sequence ID" value="NC_013739.1"/>
</dbReference>